<feature type="transmembrane region" description="Helical" evidence="10">
    <location>
        <begin position="112"/>
        <end position="132"/>
    </location>
</feature>
<evidence type="ECO:0000256" key="3">
    <source>
        <dbReference type="ARBA" id="ARBA00022692"/>
    </source>
</evidence>
<feature type="transmembrane region" description="Helical" evidence="10">
    <location>
        <begin position="76"/>
        <end position="100"/>
    </location>
</feature>
<evidence type="ECO:0000256" key="10">
    <source>
        <dbReference type="SAM" id="Phobius"/>
    </source>
</evidence>
<sequence>MNLSQIGLQMQVTPLATKRFPYKVYYFTVSLIVLIGLLDSVYLTFSHYRNFVDMEYQSFCAISRSFNCDTVSQSPYAIFLGVPVPVWGILGYGLFLFLLSFSWNSKAEQQRVWTLLFFISLIFSLYSLVLAFISSYFIHSYCAMCILSYAVNLVLLFCAWIIRRRFGAEPVKTALCLDIRYLLNFRKTFFPGLVFFMVTAVAMIWFFPSYWHLKPPPLSVDVSTGVTEDGHPWIGAENPELTIVEFSDYQCFQCRKMHFYFRRMVLENPDKIRLVHRHFPMDARYNPLVEYAFHVGSGNMSTIALYAQIKGQFWKVNDYLFELAGQKKNFNTATIAEQMDVNSGELVAALKSRALRLRLKHDIAVGLNYGIKGTPSFVVGEKVYLGQIPAELLRPYLK</sequence>
<evidence type="ECO:0000256" key="1">
    <source>
        <dbReference type="ARBA" id="ARBA00004141"/>
    </source>
</evidence>
<evidence type="ECO:0000256" key="6">
    <source>
        <dbReference type="ARBA" id="ARBA00023002"/>
    </source>
</evidence>
<dbReference type="InterPro" id="IPR012932">
    <property type="entry name" value="VKOR"/>
</dbReference>
<keyword evidence="4" id="KW-0874">Quinone</keyword>
<dbReference type="GO" id="GO:0016491">
    <property type="term" value="F:oxidoreductase activity"/>
    <property type="evidence" value="ECO:0007669"/>
    <property type="project" value="UniProtKB-KW"/>
</dbReference>
<dbReference type="PANTHER" id="PTHR34573:SF1">
    <property type="entry name" value="VITAMIN K EPOXIDE REDUCTASE DOMAIN-CONTAINING PROTEIN"/>
    <property type="match status" value="1"/>
</dbReference>
<dbReference type="PANTHER" id="PTHR34573">
    <property type="entry name" value="VKC DOMAIN-CONTAINING PROTEIN"/>
    <property type="match status" value="1"/>
</dbReference>
<keyword evidence="9" id="KW-0676">Redox-active center</keyword>
<dbReference type="Proteomes" id="UP000425960">
    <property type="component" value="Chromosome"/>
</dbReference>
<name>A0A5K7ZF11_9BACT</name>
<feature type="transmembrane region" description="Helical" evidence="10">
    <location>
        <begin position="138"/>
        <end position="162"/>
    </location>
</feature>
<dbReference type="Gene3D" id="3.40.30.10">
    <property type="entry name" value="Glutaredoxin"/>
    <property type="match status" value="1"/>
</dbReference>
<evidence type="ECO:0000256" key="9">
    <source>
        <dbReference type="ARBA" id="ARBA00023284"/>
    </source>
</evidence>
<organism evidence="12 13">
    <name type="scientific">Desulfosarcina ovata subsp. sediminis</name>
    <dbReference type="NCBI Taxonomy" id="885957"/>
    <lineage>
        <taxon>Bacteria</taxon>
        <taxon>Pseudomonadati</taxon>
        <taxon>Thermodesulfobacteriota</taxon>
        <taxon>Desulfobacteria</taxon>
        <taxon>Desulfobacterales</taxon>
        <taxon>Desulfosarcinaceae</taxon>
        <taxon>Desulfosarcina</taxon>
    </lineage>
</organism>
<feature type="transmembrane region" description="Helical" evidence="10">
    <location>
        <begin position="24"/>
        <end position="45"/>
    </location>
</feature>
<dbReference type="CDD" id="cd12920">
    <property type="entry name" value="VKOR_3"/>
    <property type="match status" value="1"/>
</dbReference>
<dbReference type="AlphaFoldDB" id="A0A5K7ZF11"/>
<feature type="domain" description="Vitamin K epoxide reductase" evidence="11">
    <location>
        <begin position="22"/>
        <end position="163"/>
    </location>
</feature>
<dbReference type="Pfam" id="PF13462">
    <property type="entry name" value="Thioredoxin_4"/>
    <property type="match status" value="1"/>
</dbReference>
<dbReference type="RefSeq" id="WP_155320677.1">
    <property type="nucleotide sequence ID" value="NZ_AP021876.1"/>
</dbReference>
<evidence type="ECO:0000256" key="4">
    <source>
        <dbReference type="ARBA" id="ARBA00022719"/>
    </source>
</evidence>
<keyword evidence="8" id="KW-1015">Disulfide bond</keyword>
<evidence type="ECO:0000259" key="11">
    <source>
        <dbReference type="SMART" id="SM00756"/>
    </source>
</evidence>
<comment type="subcellular location">
    <subcellularLocation>
        <location evidence="1">Membrane</location>
        <topology evidence="1">Multi-pass membrane protein</topology>
    </subcellularLocation>
</comment>
<reference evidence="12 13" key="1">
    <citation type="submission" date="2019-11" db="EMBL/GenBank/DDBJ databases">
        <title>Comparative genomics of hydrocarbon-degrading Desulfosarcina strains.</title>
        <authorList>
            <person name="Watanabe M."/>
            <person name="Kojima H."/>
            <person name="Fukui M."/>
        </authorList>
    </citation>
    <scope>NUCLEOTIDE SEQUENCE [LARGE SCALE GENOMIC DNA]</scope>
    <source>
        <strain evidence="12 13">28bB2T</strain>
    </source>
</reference>
<dbReference type="GO" id="GO:0048038">
    <property type="term" value="F:quinone binding"/>
    <property type="evidence" value="ECO:0007669"/>
    <property type="project" value="UniProtKB-KW"/>
</dbReference>
<keyword evidence="5 10" id="KW-1133">Transmembrane helix</keyword>
<keyword evidence="3 10" id="KW-0812">Transmembrane</keyword>
<comment type="similarity">
    <text evidence="2">Belongs to the VKOR family.</text>
</comment>
<evidence type="ECO:0000256" key="5">
    <source>
        <dbReference type="ARBA" id="ARBA00022989"/>
    </source>
</evidence>
<dbReference type="KEGG" id="dov:DSCO28_00670"/>
<evidence type="ECO:0000256" key="2">
    <source>
        <dbReference type="ARBA" id="ARBA00006214"/>
    </source>
</evidence>
<protein>
    <recommendedName>
        <fullName evidence="11">Vitamin K epoxide reductase domain-containing protein</fullName>
    </recommendedName>
</protein>
<dbReference type="GO" id="GO:0016020">
    <property type="term" value="C:membrane"/>
    <property type="evidence" value="ECO:0007669"/>
    <property type="project" value="UniProtKB-SubCell"/>
</dbReference>
<keyword evidence="6" id="KW-0560">Oxidoreductase</keyword>
<dbReference type="SUPFAM" id="SSF52833">
    <property type="entry name" value="Thioredoxin-like"/>
    <property type="match status" value="1"/>
</dbReference>
<evidence type="ECO:0000256" key="7">
    <source>
        <dbReference type="ARBA" id="ARBA00023136"/>
    </source>
</evidence>
<dbReference type="InterPro" id="IPR012336">
    <property type="entry name" value="Thioredoxin-like_fold"/>
</dbReference>
<evidence type="ECO:0000256" key="8">
    <source>
        <dbReference type="ARBA" id="ARBA00023157"/>
    </source>
</evidence>
<feature type="transmembrane region" description="Helical" evidence="10">
    <location>
        <begin position="189"/>
        <end position="211"/>
    </location>
</feature>
<dbReference type="Pfam" id="PF07884">
    <property type="entry name" value="VKOR"/>
    <property type="match status" value="1"/>
</dbReference>
<keyword evidence="7 10" id="KW-0472">Membrane</keyword>
<dbReference type="EMBL" id="AP021876">
    <property type="protein sequence ID" value="BBO79501.1"/>
    <property type="molecule type" value="Genomic_DNA"/>
</dbReference>
<evidence type="ECO:0000313" key="13">
    <source>
        <dbReference type="Proteomes" id="UP000425960"/>
    </source>
</evidence>
<gene>
    <name evidence="12" type="ORF">DSCO28_00670</name>
</gene>
<dbReference type="InterPro" id="IPR036249">
    <property type="entry name" value="Thioredoxin-like_sf"/>
</dbReference>
<evidence type="ECO:0000313" key="12">
    <source>
        <dbReference type="EMBL" id="BBO79501.1"/>
    </source>
</evidence>
<dbReference type="InterPro" id="IPR038354">
    <property type="entry name" value="VKOR_sf"/>
</dbReference>
<dbReference type="Gene3D" id="1.20.1440.130">
    <property type="entry name" value="VKOR domain"/>
    <property type="match status" value="1"/>
</dbReference>
<dbReference type="SMART" id="SM00756">
    <property type="entry name" value="VKc"/>
    <property type="match status" value="1"/>
</dbReference>
<proteinExistence type="inferred from homology"/>
<accession>A0A5K7ZF11</accession>